<reference evidence="4" key="1">
    <citation type="submission" date="2018-12" db="EMBL/GenBank/DDBJ databases">
        <title>Tengunoibacter tsumagoiensis gen. nov., sp. nov., Dictyobacter kobayashii sp. nov., D. alpinus sp. nov., and D. joshuensis sp. nov. and description of Dictyobacteraceae fam. nov. within the order Ktedonobacterales isolated from Tengu-no-mugimeshi.</title>
        <authorList>
            <person name="Wang C.M."/>
            <person name="Zheng Y."/>
            <person name="Sakai Y."/>
            <person name="Toyoda A."/>
            <person name="Minakuchi Y."/>
            <person name="Abe K."/>
            <person name="Yokota A."/>
            <person name="Yabe S."/>
        </authorList>
    </citation>
    <scope>NUCLEOTIDE SEQUENCE [LARGE SCALE GENOMIC DNA]</scope>
    <source>
        <strain evidence="4">Uno3</strain>
    </source>
</reference>
<dbReference type="CDD" id="cd00757">
    <property type="entry name" value="ThiF_MoeB_HesA_family"/>
    <property type="match status" value="1"/>
</dbReference>
<dbReference type="SUPFAM" id="SSF69572">
    <property type="entry name" value="Activating enzymes of the ubiquitin-like proteins"/>
    <property type="match status" value="1"/>
</dbReference>
<keyword evidence="4" id="KW-1185">Reference proteome</keyword>
<dbReference type="GO" id="GO:0008641">
    <property type="term" value="F:ubiquitin-like modifier activating enzyme activity"/>
    <property type="evidence" value="ECO:0007669"/>
    <property type="project" value="InterPro"/>
</dbReference>
<dbReference type="Pfam" id="PF00899">
    <property type="entry name" value="ThiF"/>
    <property type="match status" value="1"/>
</dbReference>
<keyword evidence="3" id="KW-0548">Nucleotidyltransferase</keyword>
<dbReference type="EMBL" id="BIFR01000001">
    <property type="protein sequence ID" value="GCE13085.1"/>
    <property type="molecule type" value="Genomic_DNA"/>
</dbReference>
<proteinExistence type="inferred from homology"/>
<dbReference type="InterPro" id="IPR035985">
    <property type="entry name" value="Ubiquitin-activating_enz"/>
</dbReference>
<dbReference type="GO" id="GO:0004792">
    <property type="term" value="F:thiosulfate-cyanide sulfurtransferase activity"/>
    <property type="evidence" value="ECO:0007669"/>
    <property type="project" value="TreeGrafter"/>
</dbReference>
<dbReference type="PANTHER" id="PTHR10953">
    <property type="entry name" value="UBIQUITIN-ACTIVATING ENZYME E1"/>
    <property type="match status" value="1"/>
</dbReference>
<evidence type="ECO:0000256" key="1">
    <source>
        <dbReference type="ARBA" id="ARBA00009919"/>
    </source>
</evidence>
<dbReference type="GO" id="GO:0008146">
    <property type="term" value="F:sulfotransferase activity"/>
    <property type="evidence" value="ECO:0007669"/>
    <property type="project" value="TreeGrafter"/>
</dbReference>
<dbReference type="Proteomes" id="UP000287352">
    <property type="component" value="Unassembled WGS sequence"/>
</dbReference>
<feature type="domain" description="THIF-type NAD/FAD binding fold" evidence="2">
    <location>
        <begin position="46"/>
        <end position="281"/>
    </location>
</feature>
<evidence type="ECO:0000259" key="2">
    <source>
        <dbReference type="Pfam" id="PF00899"/>
    </source>
</evidence>
<name>A0A402A205_9CHLR</name>
<dbReference type="InterPro" id="IPR000594">
    <property type="entry name" value="ThiF_NAD_FAD-bd"/>
</dbReference>
<dbReference type="GO" id="GO:0005829">
    <property type="term" value="C:cytosol"/>
    <property type="evidence" value="ECO:0007669"/>
    <property type="project" value="TreeGrafter"/>
</dbReference>
<dbReference type="GO" id="GO:0016779">
    <property type="term" value="F:nucleotidyltransferase activity"/>
    <property type="evidence" value="ECO:0007669"/>
    <property type="project" value="UniProtKB-KW"/>
</dbReference>
<dbReference type="FunFam" id="3.40.50.720:FF:000080">
    <property type="entry name" value="Thiazole biosynthesis adenylyltransferase ThiF"/>
    <property type="match status" value="1"/>
</dbReference>
<keyword evidence="3" id="KW-0808">Transferase</keyword>
<evidence type="ECO:0000313" key="3">
    <source>
        <dbReference type="EMBL" id="GCE13085.1"/>
    </source>
</evidence>
<protein>
    <submittedName>
        <fullName evidence="3">Thiazole biosynthesis adenylyltransferase ThiF</fullName>
    </submittedName>
</protein>
<sequence length="379" mass="41842">MLQLKKQGVHGCNKQDVRWLKKTGCSWVQQTGFSLVEEGKAMLERYSRQTLFRPIGIEGQERLRASSVVIIGCGALGTVLANNLCRAGIGHLTIADRDFIELNNLQRQILFDEKDVAQHLPKAVAAAEKLRSINSDVQIEAVVEDITADGIESLVRTCDLVLDATDNFETRYLLNDVCIKYQRPWIYSGVIGSYGVTMNILPGVSACLRCVFPDLPLPGTTPTCDTVGVLNGIVGAITGIASTEALKILLHSEQVSKAMLWMDLWENTVERLELPRQPDCPTCGEHHYEFLDAPQGPPSASLCGRNAVQVRAQHHKGSIDFAALAERLQAVGTVNYNEFLLRFLVDDYEITVFPNARAIIKGTADEQVARSIYARYIGN</sequence>
<comment type="caution">
    <text evidence="3">The sequence shown here is derived from an EMBL/GenBank/DDBJ whole genome shotgun (WGS) entry which is preliminary data.</text>
</comment>
<dbReference type="Gene3D" id="3.40.50.720">
    <property type="entry name" value="NAD(P)-binding Rossmann-like Domain"/>
    <property type="match status" value="1"/>
</dbReference>
<accession>A0A402A205</accession>
<dbReference type="PANTHER" id="PTHR10953:SF102">
    <property type="entry name" value="ADENYLYLTRANSFERASE AND SULFURTRANSFERASE MOCS3"/>
    <property type="match status" value="1"/>
</dbReference>
<evidence type="ECO:0000313" key="4">
    <source>
        <dbReference type="Proteomes" id="UP000287352"/>
    </source>
</evidence>
<dbReference type="AlphaFoldDB" id="A0A402A205"/>
<organism evidence="3 4">
    <name type="scientific">Tengunoibacter tsumagoiensis</name>
    <dbReference type="NCBI Taxonomy" id="2014871"/>
    <lineage>
        <taxon>Bacteria</taxon>
        <taxon>Bacillati</taxon>
        <taxon>Chloroflexota</taxon>
        <taxon>Ktedonobacteria</taxon>
        <taxon>Ktedonobacterales</taxon>
        <taxon>Dictyobacteraceae</taxon>
        <taxon>Tengunoibacter</taxon>
    </lineage>
</organism>
<dbReference type="InterPro" id="IPR045886">
    <property type="entry name" value="ThiF/MoeB/HesA"/>
</dbReference>
<gene>
    <name evidence="3" type="ORF">KTT_29440</name>
</gene>
<comment type="similarity">
    <text evidence="1">Belongs to the HesA/MoeB/ThiF family.</text>
</comment>